<dbReference type="NCBIfam" id="TIGR02937">
    <property type="entry name" value="sigma70-ECF"/>
    <property type="match status" value="1"/>
</dbReference>
<gene>
    <name evidence="9" type="primary">sigW</name>
    <name evidence="9" type="ORF">EHS13_07095</name>
</gene>
<dbReference type="RefSeq" id="WP_155699675.1">
    <property type="nucleotide sequence ID" value="NZ_CP034235.1"/>
</dbReference>
<keyword evidence="4 6" id="KW-0238">DNA-binding</keyword>
<dbReference type="InterPro" id="IPR039425">
    <property type="entry name" value="RNA_pol_sigma-70-like"/>
</dbReference>
<organism evidence="9 10">
    <name type="scientific">Paenibacillus psychroresistens</name>
    <dbReference type="NCBI Taxonomy" id="1778678"/>
    <lineage>
        <taxon>Bacteria</taxon>
        <taxon>Bacillati</taxon>
        <taxon>Bacillota</taxon>
        <taxon>Bacilli</taxon>
        <taxon>Bacillales</taxon>
        <taxon>Paenibacillaceae</taxon>
        <taxon>Paenibacillus</taxon>
    </lineage>
</organism>
<proteinExistence type="inferred from homology"/>
<dbReference type="GO" id="GO:0003677">
    <property type="term" value="F:DNA binding"/>
    <property type="evidence" value="ECO:0007669"/>
    <property type="project" value="UniProtKB-KW"/>
</dbReference>
<dbReference type="Gene3D" id="1.10.10.10">
    <property type="entry name" value="Winged helix-like DNA-binding domain superfamily/Winged helix DNA-binding domain"/>
    <property type="match status" value="1"/>
</dbReference>
<dbReference type="OrthoDB" id="9784984at2"/>
<dbReference type="InterPro" id="IPR036388">
    <property type="entry name" value="WH-like_DNA-bd_sf"/>
</dbReference>
<comment type="similarity">
    <text evidence="1 6">Belongs to the sigma-70 factor family. ECF subfamily.</text>
</comment>
<evidence type="ECO:0000313" key="9">
    <source>
        <dbReference type="EMBL" id="QGQ94669.1"/>
    </source>
</evidence>
<evidence type="ECO:0000256" key="4">
    <source>
        <dbReference type="ARBA" id="ARBA00023125"/>
    </source>
</evidence>
<keyword evidence="10" id="KW-1185">Reference proteome</keyword>
<dbReference type="PROSITE" id="PS01063">
    <property type="entry name" value="SIGMA70_ECF"/>
    <property type="match status" value="1"/>
</dbReference>
<keyword evidence="5 6" id="KW-0804">Transcription</keyword>
<protein>
    <recommendedName>
        <fullName evidence="6">RNA polymerase sigma factor</fullName>
    </recommendedName>
</protein>
<dbReference type="InterPro" id="IPR014284">
    <property type="entry name" value="RNA_pol_sigma-70_dom"/>
</dbReference>
<dbReference type="InterPro" id="IPR013249">
    <property type="entry name" value="RNA_pol_sigma70_r4_t2"/>
</dbReference>
<evidence type="ECO:0000259" key="7">
    <source>
        <dbReference type="Pfam" id="PF04542"/>
    </source>
</evidence>
<dbReference type="GO" id="GO:0006352">
    <property type="term" value="P:DNA-templated transcription initiation"/>
    <property type="evidence" value="ECO:0007669"/>
    <property type="project" value="InterPro"/>
</dbReference>
<dbReference type="PANTHER" id="PTHR43133:SF60">
    <property type="entry name" value="RNA POLYMERASE SIGMA FACTOR SIGV"/>
    <property type="match status" value="1"/>
</dbReference>
<dbReference type="Pfam" id="PF08281">
    <property type="entry name" value="Sigma70_r4_2"/>
    <property type="match status" value="1"/>
</dbReference>
<dbReference type="CDD" id="cd06171">
    <property type="entry name" value="Sigma70_r4"/>
    <property type="match status" value="1"/>
</dbReference>
<evidence type="ECO:0000256" key="5">
    <source>
        <dbReference type="ARBA" id="ARBA00023163"/>
    </source>
</evidence>
<dbReference type="KEGG" id="ppsc:EHS13_07095"/>
<dbReference type="GO" id="GO:0016987">
    <property type="term" value="F:sigma factor activity"/>
    <property type="evidence" value="ECO:0007669"/>
    <property type="project" value="UniProtKB-KW"/>
</dbReference>
<name>A0A6B8RET0_9BACL</name>
<sequence length="190" mass="22831">MDIIDLRLAKLSHNRDRDSFEQLVILYKDSLFNLGYRMLNNRLDAEDIVQETFLRAYKHYDRFDGVHKFSTWIYQIGINLCIDWLRRRKLRYSLDARTYDGDGVELYDRTPGQNPDPEREALLKETHELVYKAIDSLPHNYKSIVVLRYLHELSLNEISVIVAMPVTTIKTRIHRGREFLRKKLYKEYMF</sequence>
<evidence type="ECO:0000313" key="10">
    <source>
        <dbReference type="Proteomes" id="UP000426246"/>
    </source>
</evidence>
<dbReference type="PANTHER" id="PTHR43133">
    <property type="entry name" value="RNA POLYMERASE ECF-TYPE SIGMA FACTO"/>
    <property type="match status" value="1"/>
</dbReference>
<keyword evidence="3 6" id="KW-0731">Sigma factor</keyword>
<keyword evidence="2 6" id="KW-0805">Transcription regulation</keyword>
<dbReference type="NCBIfam" id="NF007223">
    <property type="entry name" value="PRK09641.1"/>
    <property type="match status" value="1"/>
</dbReference>
<dbReference type="AlphaFoldDB" id="A0A6B8RET0"/>
<feature type="domain" description="RNA polymerase sigma-70 region 2" evidence="7">
    <location>
        <begin position="26"/>
        <end position="89"/>
    </location>
</feature>
<evidence type="ECO:0000259" key="8">
    <source>
        <dbReference type="Pfam" id="PF08281"/>
    </source>
</evidence>
<dbReference type="SUPFAM" id="SSF88659">
    <property type="entry name" value="Sigma3 and sigma4 domains of RNA polymerase sigma factors"/>
    <property type="match status" value="1"/>
</dbReference>
<evidence type="ECO:0000256" key="6">
    <source>
        <dbReference type="RuleBase" id="RU000716"/>
    </source>
</evidence>
<accession>A0A6B8RET0</accession>
<evidence type="ECO:0000256" key="2">
    <source>
        <dbReference type="ARBA" id="ARBA00023015"/>
    </source>
</evidence>
<dbReference type="Pfam" id="PF04542">
    <property type="entry name" value="Sigma70_r2"/>
    <property type="match status" value="1"/>
</dbReference>
<evidence type="ECO:0000256" key="1">
    <source>
        <dbReference type="ARBA" id="ARBA00010641"/>
    </source>
</evidence>
<dbReference type="EMBL" id="CP034235">
    <property type="protein sequence ID" value="QGQ94669.1"/>
    <property type="molecule type" value="Genomic_DNA"/>
</dbReference>
<feature type="domain" description="RNA polymerase sigma factor 70 region 4 type 2" evidence="8">
    <location>
        <begin position="128"/>
        <end position="180"/>
    </location>
</feature>
<dbReference type="Proteomes" id="UP000426246">
    <property type="component" value="Chromosome"/>
</dbReference>
<dbReference type="GO" id="GO:0006950">
    <property type="term" value="P:response to stress"/>
    <property type="evidence" value="ECO:0007669"/>
    <property type="project" value="UniProtKB-ARBA"/>
</dbReference>
<dbReference type="InterPro" id="IPR007627">
    <property type="entry name" value="RNA_pol_sigma70_r2"/>
</dbReference>
<dbReference type="Gene3D" id="1.10.1740.10">
    <property type="match status" value="1"/>
</dbReference>
<dbReference type="SUPFAM" id="SSF88946">
    <property type="entry name" value="Sigma2 domain of RNA polymerase sigma factors"/>
    <property type="match status" value="1"/>
</dbReference>
<dbReference type="InterPro" id="IPR013324">
    <property type="entry name" value="RNA_pol_sigma_r3/r4-like"/>
</dbReference>
<evidence type="ECO:0000256" key="3">
    <source>
        <dbReference type="ARBA" id="ARBA00023082"/>
    </source>
</evidence>
<dbReference type="InterPro" id="IPR013325">
    <property type="entry name" value="RNA_pol_sigma_r2"/>
</dbReference>
<dbReference type="InterPro" id="IPR000838">
    <property type="entry name" value="RNA_pol_sigma70_ECF_CS"/>
</dbReference>
<reference evidence="10" key="1">
    <citation type="submission" date="2018-11" db="EMBL/GenBank/DDBJ databases">
        <title>Complete genome sequence of Paenibacillus sp. ML311-T8.</title>
        <authorList>
            <person name="Nam Y.-D."/>
            <person name="Kang J."/>
            <person name="Chung W.-H."/>
            <person name="Park Y.S."/>
        </authorList>
    </citation>
    <scope>NUCLEOTIDE SEQUENCE [LARGE SCALE GENOMIC DNA]</scope>
    <source>
        <strain evidence="10">ML311-T8</strain>
    </source>
</reference>